<dbReference type="PANTHER" id="PTHR12149">
    <property type="entry name" value="FRUCTOSAMINE 3 KINASE-RELATED PROTEIN"/>
    <property type="match status" value="1"/>
</dbReference>
<evidence type="ECO:0000313" key="3">
    <source>
        <dbReference type="EMBL" id="KAJ5261944.1"/>
    </source>
</evidence>
<dbReference type="SUPFAM" id="SSF56112">
    <property type="entry name" value="Protein kinase-like (PK-like)"/>
    <property type="match status" value="1"/>
</dbReference>
<dbReference type="EC" id="2.7.1.172" evidence="1"/>
<keyword evidence="4" id="KW-1185">Reference proteome</keyword>
<protein>
    <recommendedName>
        <fullName evidence="1">protein-ribulosamine 3-kinase</fullName>
        <ecNumber evidence="1">2.7.1.172</ecNumber>
    </recommendedName>
</protein>
<sequence>MADSSIWDQEIAVPASVITFVDDHVLKQLPEGSTVVSISSCGLSYWTRTAEIKTTTSTGDAVSFFLKVAQGDVGKGMLYGEFHSMTAIHNAMPDIAPQPIGHGTYANDCDTHFFLCRFHAMMNRLPDAQDFPAVLAQLHKSGISPNGKFGFPVTTYQGRLPQDNTECDTWEECFSNGIEQFFRAEEEAQGFDEEMAVLREGIMEKVIPRLLRPLETDGNQIQPCLVHGDLWDGNTSVDGATGKPLIFDACSSYAHHEYELAPWRPVRHRIGKPYIQQYARHFIPSEPRTDFDDRNALYCVWVTKGLIF</sequence>
<dbReference type="Proteomes" id="UP001220256">
    <property type="component" value="Unassembled WGS sequence"/>
</dbReference>
<dbReference type="InterPro" id="IPR011009">
    <property type="entry name" value="Kinase-like_dom_sf"/>
</dbReference>
<comment type="catalytic activity">
    <reaction evidence="2">
        <text>N(6)-D-ribulosyl-L-lysyl-[protein] + ATP = N(6)-(3-O-phospho-D-ribulosyl)-L-lysyl-[protein] + ADP + H(+)</text>
        <dbReference type="Rhea" id="RHEA:48432"/>
        <dbReference type="Rhea" id="RHEA-COMP:12103"/>
        <dbReference type="Rhea" id="RHEA-COMP:12104"/>
        <dbReference type="ChEBI" id="CHEBI:15378"/>
        <dbReference type="ChEBI" id="CHEBI:30616"/>
        <dbReference type="ChEBI" id="CHEBI:90418"/>
        <dbReference type="ChEBI" id="CHEBI:90420"/>
        <dbReference type="ChEBI" id="CHEBI:456216"/>
        <dbReference type="EC" id="2.7.1.172"/>
    </reaction>
    <physiologicalReaction direction="left-to-right" evidence="2">
        <dbReference type="Rhea" id="RHEA:48433"/>
    </physiologicalReaction>
</comment>
<proteinExistence type="predicted"/>
<evidence type="ECO:0000256" key="1">
    <source>
        <dbReference type="ARBA" id="ARBA00011961"/>
    </source>
</evidence>
<name>A0ABQ8WBJ9_PENCH</name>
<dbReference type="EMBL" id="JAPVEB010000006">
    <property type="protein sequence ID" value="KAJ5261944.1"/>
    <property type="molecule type" value="Genomic_DNA"/>
</dbReference>
<organism evidence="3 4">
    <name type="scientific">Penicillium chrysogenum</name>
    <name type="common">Penicillium notatum</name>
    <dbReference type="NCBI Taxonomy" id="5076"/>
    <lineage>
        <taxon>Eukaryota</taxon>
        <taxon>Fungi</taxon>
        <taxon>Dikarya</taxon>
        <taxon>Ascomycota</taxon>
        <taxon>Pezizomycotina</taxon>
        <taxon>Eurotiomycetes</taxon>
        <taxon>Eurotiomycetidae</taxon>
        <taxon>Eurotiales</taxon>
        <taxon>Aspergillaceae</taxon>
        <taxon>Penicillium</taxon>
        <taxon>Penicillium chrysogenum species complex</taxon>
    </lineage>
</organism>
<dbReference type="Pfam" id="PF03881">
    <property type="entry name" value="Fructosamin_kin"/>
    <property type="match status" value="1"/>
</dbReference>
<dbReference type="PANTHER" id="PTHR12149:SF8">
    <property type="entry name" value="PROTEIN-RIBULOSAMINE 3-KINASE"/>
    <property type="match status" value="1"/>
</dbReference>
<gene>
    <name evidence="3" type="ORF">N7505_008811</name>
</gene>
<reference evidence="3 4" key="1">
    <citation type="journal article" date="2023" name="IMA Fungus">
        <title>Comparative genomic study of the Penicillium genus elucidates a diverse pangenome and 15 lateral gene transfer events.</title>
        <authorList>
            <person name="Petersen C."/>
            <person name="Sorensen T."/>
            <person name="Nielsen M.R."/>
            <person name="Sondergaard T.E."/>
            <person name="Sorensen J.L."/>
            <person name="Fitzpatrick D.A."/>
            <person name="Frisvad J.C."/>
            <person name="Nielsen K.L."/>
        </authorList>
    </citation>
    <scope>NUCLEOTIDE SEQUENCE [LARGE SCALE GENOMIC DNA]</scope>
    <source>
        <strain evidence="3 4">IBT 3361</strain>
    </source>
</reference>
<comment type="caution">
    <text evidence="3">The sequence shown here is derived from an EMBL/GenBank/DDBJ whole genome shotgun (WGS) entry which is preliminary data.</text>
</comment>
<accession>A0ABQ8WBJ9</accession>
<evidence type="ECO:0000256" key="2">
    <source>
        <dbReference type="ARBA" id="ARBA00048655"/>
    </source>
</evidence>
<dbReference type="InterPro" id="IPR016477">
    <property type="entry name" value="Fructo-/Ketosamine-3-kinase"/>
</dbReference>
<dbReference type="Gene3D" id="3.90.1200.10">
    <property type="match status" value="1"/>
</dbReference>
<evidence type="ECO:0000313" key="4">
    <source>
        <dbReference type="Proteomes" id="UP001220256"/>
    </source>
</evidence>